<gene>
    <name evidence="1" type="ORF">E2605_18710</name>
</gene>
<proteinExistence type="predicted"/>
<dbReference type="Proteomes" id="UP000297861">
    <property type="component" value="Unassembled WGS sequence"/>
</dbReference>
<keyword evidence="2" id="KW-1185">Reference proteome</keyword>
<protein>
    <submittedName>
        <fullName evidence="1">DUF2528 family protein</fullName>
    </submittedName>
</protein>
<comment type="caution">
    <text evidence="1">The sequence shown here is derived from an EMBL/GenBank/DDBJ whole genome shotgun (WGS) entry which is preliminary data.</text>
</comment>
<name>A0A4Y8KTU5_9BACT</name>
<evidence type="ECO:0000313" key="2">
    <source>
        <dbReference type="Proteomes" id="UP000297861"/>
    </source>
</evidence>
<reference evidence="1 2" key="1">
    <citation type="submission" date="2019-03" db="EMBL/GenBank/DDBJ databases">
        <title>San Antonio Military Medical Center submission to MRSN (WRAIR), pending publication.</title>
        <authorList>
            <person name="Blyth D.M."/>
            <person name="Mccarthy S.L."/>
            <person name="Schall S.E."/>
            <person name="Stam J.A."/>
            <person name="Ong A.C."/>
            <person name="Mcgann P.T."/>
        </authorList>
    </citation>
    <scope>NUCLEOTIDE SEQUENCE [LARGE SCALE GENOMIC DNA]</scope>
    <source>
        <strain evidence="1 2">MRSN571793</strain>
    </source>
</reference>
<organism evidence="1 2">
    <name type="scientific">Dysgonomonas capnocytophagoides</name>
    <dbReference type="NCBI Taxonomy" id="45254"/>
    <lineage>
        <taxon>Bacteria</taxon>
        <taxon>Pseudomonadati</taxon>
        <taxon>Bacteroidota</taxon>
        <taxon>Bacteroidia</taxon>
        <taxon>Bacteroidales</taxon>
        <taxon>Dysgonomonadaceae</taxon>
        <taxon>Dysgonomonas</taxon>
    </lineage>
</organism>
<accession>A0A4Y8KTU5</accession>
<dbReference type="RefSeq" id="WP_134437549.1">
    <property type="nucleotide sequence ID" value="NZ_SOML01000017.1"/>
</dbReference>
<evidence type="ECO:0000313" key="1">
    <source>
        <dbReference type="EMBL" id="TFD92592.1"/>
    </source>
</evidence>
<dbReference type="OrthoDB" id="1495374at2"/>
<dbReference type="AlphaFoldDB" id="A0A4Y8KTU5"/>
<sequence>MIKQYNYEYGFAEATVSFQVDTDVFTAELANETLTFFTWDYDKDADPVDEVMKKYAMEAIKQATFNNYSEYGVISAFEDNEGFGRLDGSIGITLLEVTGYDFDESELTLESE</sequence>
<dbReference type="Pfam" id="PF10800">
    <property type="entry name" value="DUF2528"/>
    <property type="match status" value="1"/>
</dbReference>
<dbReference type="InterPro" id="IPR024252">
    <property type="entry name" value="DUF2528"/>
</dbReference>
<dbReference type="EMBL" id="SOML01000017">
    <property type="protein sequence ID" value="TFD92592.1"/>
    <property type="molecule type" value="Genomic_DNA"/>
</dbReference>